<accession>A0ABV8FGU0</accession>
<evidence type="ECO:0000313" key="2">
    <source>
        <dbReference type="Proteomes" id="UP001595698"/>
    </source>
</evidence>
<evidence type="ECO:0000313" key="1">
    <source>
        <dbReference type="EMBL" id="MFC3986482.1"/>
    </source>
</evidence>
<organism evidence="1 2">
    <name type="scientific">Streptosporangium jomthongense</name>
    <dbReference type="NCBI Taxonomy" id="1193683"/>
    <lineage>
        <taxon>Bacteria</taxon>
        <taxon>Bacillati</taxon>
        <taxon>Actinomycetota</taxon>
        <taxon>Actinomycetes</taxon>
        <taxon>Streptosporangiales</taxon>
        <taxon>Streptosporangiaceae</taxon>
        <taxon>Streptosporangium</taxon>
    </lineage>
</organism>
<protein>
    <recommendedName>
        <fullName evidence="3">HMA domain-containing protein</fullName>
    </recommendedName>
</protein>
<name>A0ABV8FGU0_9ACTN</name>
<comment type="caution">
    <text evidence="1">The sequence shown here is derived from an EMBL/GenBank/DDBJ whole genome shotgun (WGS) entry which is preliminary data.</text>
</comment>
<dbReference type="RefSeq" id="WP_386196757.1">
    <property type="nucleotide sequence ID" value="NZ_JBHSBC010000056.1"/>
</dbReference>
<dbReference type="EMBL" id="JBHSBC010000056">
    <property type="protein sequence ID" value="MFC3986482.1"/>
    <property type="molecule type" value="Genomic_DNA"/>
</dbReference>
<keyword evidence="2" id="KW-1185">Reference proteome</keyword>
<dbReference type="Proteomes" id="UP001595698">
    <property type="component" value="Unassembled WGS sequence"/>
</dbReference>
<gene>
    <name evidence="1" type="ORF">ACFOYY_40565</name>
</gene>
<evidence type="ECO:0008006" key="3">
    <source>
        <dbReference type="Google" id="ProtNLM"/>
    </source>
</evidence>
<reference evidence="2" key="1">
    <citation type="journal article" date="2019" name="Int. J. Syst. Evol. Microbiol.">
        <title>The Global Catalogue of Microorganisms (GCM) 10K type strain sequencing project: providing services to taxonomists for standard genome sequencing and annotation.</title>
        <authorList>
            <consortium name="The Broad Institute Genomics Platform"/>
            <consortium name="The Broad Institute Genome Sequencing Center for Infectious Disease"/>
            <person name="Wu L."/>
            <person name="Ma J."/>
        </authorList>
    </citation>
    <scope>NUCLEOTIDE SEQUENCE [LARGE SCALE GENOMIC DNA]</scope>
    <source>
        <strain evidence="2">TBRC 7912</strain>
    </source>
</reference>
<proteinExistence type="predicted"/>
<sequence length="75" mass="8140">MPYTSHGHWYGPGKPTLPAPAQRARCGGLSMCRICIKEATPSGGTYNLSLDSLNADQAQALLRRLRAEGYTAEYV</sequence>